<gene>
    <name evidence="2" type="ORF">GJV77_14235</name>
</gene>
<comment type="caution">
    <text evidence="2">The sequence shown here is derived from an EMBL/GenBank/DDBJ whole genome shotgun (WGS) entry which is preliminary data.</text>
</comment>
<organism evidence="2 3">
    <name type="scientific">Myroides pelagicus</name>
    <dbReference type="NCBI Taxonomy" id="270914"/>
    <lineage>
        <taxon>Bacteria</taxon>
        <taxon>Pseudomonadati</taxon>
        <taxon>Bacteroidota</taxon>
        <taxon>Flavobacteriia</taxon>
        <taxon>Flavobacteriales</taxon>
        <taxon>Flavobacteriaceae</taxon>
        <taxon>Myroides</taxon>
    </lineage>
</organism>
<reference evidence="2 3" key="1">
    <citation type="journal article" date="2006" name="Int. J. Syst. Evol. Microbiol.">
        <title>Myroides pelagicus sp. nov., isolated from seawater in Thailand.</title>
        <authorList>
            <person name="Yoon J."/>
            <person name="Maneerat S."/>
            <person name="Kawai F."/>
            <person name="Yokota A."/>
        </authorList>
    </citation>
    <scope>NUCLEOTIDE SEQUENCE [LARGE SCALE GENOMIC DNA]</scope>
    <source>
        <strain evidence="2 3">SM1T</strain>
    </source>
</reference>
<evidence type="ECO:0000259" key="1">
    <source>
        <dbReference type="Pfam" id="PF14322"/>
    </source>
</evidence>
<name>A0A7K1GQI8_9FLAO</name>
<dbReference type="AlphaFoldDB" id="A0A7K1GQI8"/>
<accession>A0A7K1GQI8</accession>
<evidence type="ECO:0000313" key="2">
    <source>
        <dbReference type="EMBL" id="MTH31028.1"/>
    </source>
</evidence>
<feature type="domain" description="SusD-like N-terminal" evidence="1">
    <location>
        <begin position="79"/>
        <end position="216"/>
    </location>
</feature>
<keyword evidence="3" id="KW-1185">Reference proteome</keyword>
<dbReference type="EMBL" id="WMJY01000059">
    <property type="protein sequence ID" value="MTH31028.1"/>
    <property type="molecule type" value="Genomic_DNA"/>
</dbReference>
<dbReference type="InterPro" id="IPR033985">
    <property type="entry name" value="SusD-like_N"/>
</dbReference>
<dbReference type="Proteomes" id="UP000488936">
    <property type="component" value="Unassembled WGS sequence"/>
</dbReference>
<dbReference type="OrthoDB" id="621570at2"/>
<dbReference type="RefSeq" id="WP_155036994.1">
    <property type="nucleotide sequence ID" value="NZ_JBHTIG010000051.1"/>
</dbReference>
<protein>
    <submittedName>
        <fullName evidence="2">RagB/SusD family nutrient uptake outer membrane protein</fullName>
    </submittedName>
</protein>
<dbReference type="SUPFAM" id="SSF48452">
    <property type="entry name" value="TPR-like"/>
    <property type="match status" value="1"/>
</dbReference>
<sequence length="460" mass="54062">MTHYTIQYRTVYATLISILLFTTSCTNLIEVDLPTDKIDKSEVFNDMATTKAALNNLYLDFYSSSIFSKANNGASFNLSLFTDELDFYGTNSSTKDMYENNISDIHSNITSWWNTSYQNIYSINSFIEGVSNSSYLNSDLKRPLLGEAYTLRALYFHYLSILYGDIPYTTSTNYSYNKSLNKMPYQEVLLQIESDLNKAIDLLDYSYRDPNKFYINKAVTQSILIENYIFQEQYNKAEQISRLILNQNLYEIEENLSRTFKKDSKSTIWQISPKFASNITQEASLYLFSNFTRYSATITDNLLNLFQDHDKRKQDWLQKITLSNQEFYQVYKYKNQHNNTDEFSVFYRIEQTYFHLAYSLAMQGDVKQAIETLNLLRQKRGLDNLPLNLSKLEFTTNYLEEGTREFFTENARRFIDLKITNRLNDIKLTKTNLQPYHNLLPIPFRQIEINKNLLPNNPGY</sequence>
<dbReference type="Gene3D" id="1.25.40.390">
    <property type="match status" value="1"/>
</dbReference>
<dbReference type="Pfam" id="PF14322">
    <property type="entry name" value="SusD-like_3"/>
    <property type="match status" value="1"/>
</dbReference>
<dbReference type="InterPro" id="IPR011990">
    <property type="entry name" value="TPR-like_helical_dom_sf"/>
</dbReference>
<evidence type="ECO:0000313" key="3">
    <source>
        <dbReference type="Proteomes" id="UP000488936"/>
    </source>
</evidence>
<proteinExistence type="predicted"/>